<evidence type="ECO:0000313" key="2">
    <source>
        <dbReference type="Proteomes" id="UP000285405"/>
    </source>
</evidence>
<comment type="caution">
    <text evidence="1">The sequence shown here is derived from an EMBL/GenBank/DDBJ whole genome shotgun (WGS) entry which is preliminary data.</text>
</comment>
<dbReference type="Proteomes" id="UP000285405">
    <property type="component" value="Unassembled WGS sequence"/>
</dbReference>
<evidence type="ECO:0000313" key="1">
    <source>
        <dbReference type="EMBL" id="RKF65228.1"/>
    </source>
</evidence>
<protein>
    <submittedName>
        <fullName evidence="1">Uncharacterized protein</fullName>
    </submittedName>
</protein>
<accession>A0A420I6E6</accession>
<dbReference type="OrthoDB" id="3795213at2759"/>
<reference evidence="1 2" key="1">
    <citation type="journal article" date="2018" name="BMC Genomics">
        <title>Comparative genome analyses reveal sequence features reflecting distinct modes of host-adaptation between dicot and monocot powdery mildew.</title>
        <authorList>
            <person name="Wu Y."/>
            <person name="Ma X."/>
            <person name="Pan Z."/>
            <person name="Kale S.D."/>
            <person name="Song Y."/>
            <person name="King H."/>
            <person name="Zhang Q."/>
            <person name="Presley C."/>
            <person name="Deng X."/>
            <person name="Wei C.I."/>
            <person name="Xiao S."/>
        </authorList>
    </citation>
    <scope>NUCLEOTIDE SEQUENCE [LARGE SCALE GENOMIC DNA]</scope>
    <source>
        <strain evidence="1">UCSC1</strain>
    </source>
</reference>
<feature type="non-terminal residue" evidence="1">
    <location>
        <position position="1"/>
    </location>
</feature>
<sequence>SAELTRYQYRALGLNPIKEGDLFPLFLSAWILSFKEETIKKSFIARDIRPIDAIQILKKFTHTLHKSNIDRGSPSRLSSSDPRGLKRLARAAVKNIHQEESKKFTLSLHQLSVHNQKLRN</sequence>
<dbReference type="EMBL" id="MCBR01012428">
    <property type="protein sequence ID" value="RKF65228.1"/>
    <property type="molecule type" value="Genomic_DNA"/>
</dbReference>
<organism evidence="1 2">
    <name type="scientific">Golovinomyces cichoracearum</name>
    <dbReference type="NCBI Taxonomy" id="62708"/>
    <lineage>
        <taxon>Eukaryota</taxon>
        <taxon>Fungi</taxon>
        <taxon>Dikarya</taxon>
        <taxon>Ascomycota</taxon>
        <taxon>Pezizomycotina</taxon>
        <taxon>Leotiomycetes</taxon>
        <taxon>Erysiphales</taxon>
        <taxon>Erysiphaceae</taxon>
        <taxon>Golovinomyces</taxon>
    </lineage>
</organism>
<proteinExistence type="predicted"/>
<dbReference type="AlphaFoldDB" id="A0A420I6E6"/>
<gene>
    <name evidence="1" type="ORF">GcC1_124001</name>
</gene>
<name>A0A420I6E6_9PEZI</name>